<evidence type="ECO:0000256" key="1">
    <source>
        <dbReference type="SAM" id="SignalP"/>
    </source>
</evidence>
<accession>A0ABQ0MW32</accession>
<dbReference type="EMBL" id="BDQM01000016">
    <property type="protein sequence ID" value="GAW96568.1"/>
    <property type="molecule type" value="Genomic_DNA"/>
</dbReference>
<evidence type="ECO:0000313" key="3">
    <source>
        <dbReference type="Proteomes" id="UP000197068"/>
    </source>
</evidence>
<dbReference type="Pfam" id="PF04214">
    <property type="entry name" value="DUF411"/>
    <property type="match status" value="1"/>
</dbReference>
<dbReference type="Proteomes" id="UP000197068">
    <property type="component" value="Unassembled WGS sequence"/>
</dbReference>
<evidence type="ECO:0000313" key="2">
    <source>
        <dbReference type="EMBL" id="GAW96568.1"/>
    </source>
</evidence>
<keyword evidence="1" id="KW-0732">Signal</keyword>
<name>A0ABQ0MW32_9GAMM</name>
<comment type="caution">
    <text evidence="2">The sequence shown here is derived from an EMBL/GenBank/DDBJ whole genome shotgun (WGS) entry which is preliminary data.</text>
</comment>
<protein>
    <submittedName>
        <fullName evidence="2">Copper amine oxidase</fullName>
    </submittedName>
</protein>
<feature type="chain" id="PRO_5046022742" evidence="1">
    <location>
        <begin position="34"/>
        <end position="198"/>
    </location>
</feature>
<keyword evidence="3" id="KW-1185">Reference proteome</keyword>
<proteinExistence type="predicted"/>
<reference evidence="2 3" key="1">
    <citation type="submission" date="2017-06" db="EMBL/GenBank/DDBJ databases">
        <title>Whole Genome Sequences of Colwellia marinimaniae MTCD1.</title>
        <authorList>
            <person name="Kusumoto H."/>
            <person name="Inoue M."/>
            <person name="Tanikawa K."/>
            <person name="Maeji H."/>
            <person name="Cameron J.H."/>
            <person name="Bartlett D.H."/>
        </authorList>
    </citation>
    <scope>NUCLEOTIDE SEQUENCE [LARGE SCALE GENOMIC DNA]</scope>
    <source>
        <strain evidence="2 3">MTCD1</strain>
    </source>
</reference>
<dbReference type="RefSeq" id="WP_057183150.1">
    <property type="nucleotide sequence ID" value="NZ_BDQM01000016.1"/>
</dbReference>
<organism evidence="2 3">
    <name type="scientific">Colwellia marinimaniae</name>
    <dbReference type="NCBI Taxonomy" id="1513592"/>
    <lineage>
        <taxon>Bacteria</taxon>
        <taxon>Pseudomonadati</taxon>
        <taxon>Pseudomonadota</taxon>
        <taxon>Gammaproteobacteria</taxon>
        <taxon>Alteromonadales</taxon>
        <taxon>Colwelliaceae</taxon>
        <taxon>Colwellia</taxon>
    </lineage>
</organism>
<sequence length="198" mass="21622">MFSFSFPAKATIAISLFASLLLLSACSEQNTQATPVAKQKVTPPKIDRATPVVVTPTIAITQTTTLHPILAVYKSPTCGCCEKWIDHIEQHGFTTKAHNHENLSAFKQAKGIAPQYRSCHTAVSKDGYVFEGHVPAKFIHQFLAQPPKNALGLSVPAMPIGTPGMEIGDKFMPYQVILLNADGSYGIYAELNNYQEQF</sequence>
<dbReference type="InterPro" id="IPR007332">
    <property type="entry name" value="DUF411"/>
</dbReference>
<feature type="signal peptide" evidence="1">
    <location>
        <begin position="1"/>
        <end position="33"/>
    </location>
</feature>
<gene>
    <name evidence="2" type="ORF">MTCD1_02187</name>
</gene>